<evidence type="ECO:0000313" key="2">
    <source>
        <dbReference type="EMBL" id="RJF74393.1"/>
    </source>
</evidence>
<proteinExistence type="predicted"/>
<protein>
    <submittedName>
        <fullName evidence="2">Uncharacterized protein</fullName>
    </submittedName>
</protein>
<feature type="region of interest" description="Disordered" evidence="1">
    <location>
        <begin position="161"/>
        <end position="192"/>
    </location>
</feature>
<dbReference type="AlphaFoldDB" id="A0A418VE85"/>
<dbReference type="RefSeq" id="WP_119856967.1">
    <property type="nucleotide sequence ID" value="NZ_QYYD01000011.1"/>
</dbReference>
<dbReference type="OrthoDB" id="8136929at2"/>
<accession>A0A418VE85</accession>
<feature type="compositionally biased region" description="Basic and acidic residues" evidence="1">
    <location>
        <begin position="169"/>
        <end position="192"/>
    </location>
</feature>
<sequence length="192" mass="22492">MKKRIYFQDFDPEGWPPISTLSPFFLAPAENPWSPGRRGNDEYSLDIEGMYGTDRLPESDQVRVCLTMIGTPDFGVFLHYSKWDGRTKQPRDCYSKGDMSRIREWLRTLQDDLRPIGLFIPYAQAWLAVKEFMERDGELPTSIEWVDGKDLPPNTFRFPGFFKPGPEPRVLRDEDINDRPPDDPDVFKAWRR</sequence>
<evidence type="ECO:0000256" key="1">
    <source>
        <dbReference type="SAM" id="MobiDB-lite"/>
    </source>
</evidence>
<dbReference type="EMBL" id="QYYD01000011">
    <property type="protein sequence ID" value="RJF74393.1"/>
    <property type="molecule type" value="Genomic_DNA"/>
</dbReference>
<reference evidence="2 3" key="1">
    <citation type="submission" date="2018-09" db="EMBL/GenBank/DDBJ databases">
        <title>Draft genome sequence of Rhodopseudomonas palustris 2.1.18.</title>
        <authorList>
            <person name="Robertson S.L."/>
            <person name="Meyer T.E."/>
            <person name="Kyndt J.A."/>
        </authorList>
    </citation>
    <scope>NUCLEOTIDE SEQUENCE [LARGE SCALE GENOMIC DNA]</scope>
    <source>
        <strain evidence="2 3">2.1.18</strain>
    </source>
</reference>
<organism evidence="2 3">
    <name type="scientific">Rhodopseudomonas palustris</name>
    <dbReference type="NCBI Taxonomy" id="1076"/>
    <lineage>
        <taxon>Bacteria</taxon>
        <taxon>Pseudomonadati</taxon>
        <taxon>Pseudomonadota</taxon>
        <taxon>Alphaproteobacteria</taxon>
        <taxon>Hyphomicrobiales</taxon>
        <taxon>Nitrobacteraceae</taxon>
        <taxon>Rhodopseudomonas</taxon>
    </lineage>
</organism>
<comment type="caution">
    <text evidence="2">The sequence shown here is derived from an EMBL/GenBank/DDBJ whole genome shotgun (WGS) entry which is preliminary data.</text>
</comment>
<evidence type="ECO:0000313" key="3">
    <source>
        <dbReference type="Proteomes" id="UP000285523"/>
    </source>
</evidence>
<gene>
    <name evidence="2" type="ORF">D4Q52_12630</name>
</gene>
<dbReference type="Proteomes" id="UP000285523">
    <property type="component" value="Unassembled WGS sequence"/>
</dbReference>
<name>A0A418VE85_RHOPL</name>